<comment type="caution">
    <text evidence="1">The sequence shown here is derived from an EMBL/GenBank/DDBJ whole genome shotgun (WGS) entry which is preliminary data.</text>
</comment>
<feature type="non-terminal residue" evidence="1">
    <location>
        <position position="1"/>
    </location>
</feature>
<organism evidence="1 2">
    <name type="scientific">Hesseltinella vesiculosa</name>
    <dbReference type="NCBI Taxonomy" id="101127"/>
    <lineage>
        <taxon>Eukaryota</taxon>
        <taxon>Fungi</taxon>
        <taxon>Fungi incertae sedis</taxon>
        <taxon>Mucoromycota</taxon>
        <taxon>Mucoromycotina</taxon>
        <taxon>Mucoromycetes</taxon>
        <taxon>Mucorales</taxon>
        <taxon>Cunninghamellaceae</taxon>
        <taxon>Hesseltinella</taxon>
    </lineage>
</organism>
<accession>A0A1X2GUW7</accession>
<name>A0A1X2GUW7_9FUNG</name>
<dbReference type="OrthoDB" id="2366918at2759"/>
<dbReference type="Proteomes" id="UP000242146">
    <property type="component" value="Unassembled WGS sequence"/>
</dbReference>
<evidence type="ECO:0008006" key="3">
    <source>
        <dbReference type="Google" id="ProtNLM"/>
    </source>
</evidence>
<proteinExistence type="predicted"/>
<sequence>DLQQLGDSCSRFHAMVFNNPRVWRPQVLFPAKDARVTDTFIKQLVPNITRHYGIQTLRLIQLPLTWLGYMCIFDQFAHSVDLIQVETSKPILKDLVYHLTVFAANLVVLQQDNLIPITFRQYSLDAAQ</sequence>
<gene>
    <name evidence="1" type="ORF">DM01DRAFT_1270734</name>
</gene>
<feature type="non-terminal residue" evidence="1">
    <location>
        <position position="128"/>
    </location>
</feature>
<evidence type="ECO:0000313" key="2">
    <source>
        <dbReference type="Proteomes" id="UP000242146"/>
    </source>
</evidence>
<dbReference type="AlphaFoldDB" id="A0A1X2GUW7"/>
<reference evidence="1 2" key="1">
    <citation type="submission" date="2016-07" db="EMBL/GenBank/DDBJ databases">
        <title>Pervasive Adenine N6-methylation of Active Genes in Fungi.</title>
        <authorList>
            <consortium name="DOE Joint Genome Institute"/>
            <person name="Mondo S.J."/>
            <person name="Dannebaum R.O."/>
            <person name="Kuo R.C."/>
            <person name="Labutti K."/>
            <person name="Haridas S."/>
            <person name="Kuo A."/>
            <person name="Salamov A."/>
            <person name="Ahrendt S.R."/>
            <person name="Lipzen A."/>
            <person name="Sullivan W."/>
            <person name="Andreopoulos W.B."/>
            <person name="Clum A."/>
            <person name="Lindquist E."/>
            <person name="Daum C."/>
            <person name="Ramamoorthy G.K."/>
            <person name="Gryganskyi A."/>
            <person name="Culley D."/>
            <person name="Magnuson J.K."/>
            <person name="James T.Y."/>
            <person name="O'Malley M.A."/>
            <person name="Stajich J.E."/>
            <person name="Spatafora J.W."/>
            <person name="Visel A."/>
            <person name="Grigoriev I.V."/>
        </authorList>
    </citation>
    <scope>NUCLEOTIDE SEQUENCE [LARGE SCALE GENOMIC DNA]</scope>
    <source>
        <strain evidence="1 2">NRRL 3301</strain>
    </source>
</reference>
<keyword evidence="2" id="KW-1185">Reference proteome</keyword>
<evidence type="ECO:0000313" key="1">
    <source>
        <dbReference type="EMBL" id="ORX61847.1"/>
    </source>
</evidence>
<protein>
    <recommendedName>
        <fullName evidence="3">F-box domain-containing protein</fullName>
    </recommendedName>
</protein>
<dbReference type="EMBL" id="MCGT01000002">
    <property type="protein sequence ID" value="ORX61847.1"/>
    <property type="molecule type" value="Genomic_DNA"/>
</dbReference>